<dbReference type="RefSeq" id="WP_131755153.1">
    <property type="nucleotide sequence ID" value="NZ_CAACUY010000003.1"/>
</dbReference>
<gene>
    <name evidence="1" type="ORF">ACFQZM_29400</name>
</gene>
<keyword evidence="2" id="KW-1185">Reference proteome</keyword>
<organism evidence="1 2">
    <name type="scientific">Actinomadura fibrosa</name>
    <dbReference type="NCBI Taxonomy" id="111802"/>
    <lineage>
        <taxon>Bacteria</taxon>
        <taxon>Bacillati</taxon>
        <taxon>Actinomycetota</taxon>
        <taxon>Actinomycetes</taxon>
        <taxon>Streptosporangiales</taxon>
        <taxon>Thermomonosporaceae</taxon>
        <taxon>Actinomadura</taxon>
    </lineage>
</organism>
<accession>A0ABW2XUI3</accession>
<protein>
    <recommendedName>
        <fullName evidence="3">ATP-binding protein</fullName>
    </recommendedName>
</protein>
<dbReference type="SUPFAM" id="SSF52540">
    <property type="entry name" value="P-loop containing nucleoside triphosphate hydrolases"/>
    <property type="match status" value="1"/>
</dbReference>
<dbReference type="Proteomes" id="UP001597063">
    <property type="component" value="Unassembled WGS sequence"/>
</dbReference>
<sequence>MTRVNPFERVEDPRSPAPMLRCRHEDDFCPDDCVRHINVVGSEDAYATFREYLGDGSGLVDSGLFVTVCGPEQAGKTSLLNRCLRLAMYMLRQKNIPFRHIDLSPFGLSPGITAEERMLLARNKVLEKAANLAGIFDRTDFKQWLNNPQPGTQPGQAGWQSPENKVVQTFESTMDSIKDALSDSAVLIVVTPRAHGPVEAMNYSRGTFEKLLVFTEAGVPRASDLDLPPSSLARHCLLELTKLRDTSEVASYLDAYLNVAGRGTAFPPLFEGMRSFWGDPPDVSVGEVQALMHKIYEFYRKNPPSPGATIGREDVQQVIRTLSEG</sequence>
<dbReference type="InterPro" id="IPR027417">
    <property type="entry name" value="P-loop_NTPase"/>
</dbReference>
<evidence type="ECO:0008006" key="3">
    <source>
        <dbReference type="Google" id="ProtNLM"/>
    </source>
</evidence>
<dbReference type="EMBL" id="JBHTGP010000015">
    <property type="protein sequence ID" value="MFD0688642.1"/>
    <property type="molecule type" value="Genomic_DNA"/>
</dbReference>
<name>A0ABW2XUI3_9ACTN</name>
<evidence type="ECO:0000313" key="1">
    <source>
        <dbReference type="EMBL" id="MFD0688642.1"/>
    </source>
</evidence>
<comment type="caution">
    <text evidence="1">The sequence shown here is derived from an EMBL/GenBank/DDBJ whole genome shotgun (WGS) entry which is preliminary data.</text>
</comment>
<evidence type="ECO:0000313" key="2">
    <source>
        <dbReference type="Proteomes" id="UP001597063"/>
    </source>
</evidence>
<proteinExistence type="predicted"/>
<reference evidence="2" key="1">
    <citation type="journal article" date="2019" name="Int. J. Syst. Evol. Microbiol.">
        <title>The Global Catalogue of Microorganisms (GCM) 10K type strain sequencing project: providing services to taxonomists for standard genome sequencing and annotation.</title>
        <authorList>
            <consortium name="The Broad Institute Genomics Platform"/>
            <consortium name="The Broad Institute Genome Sequencing Center for Infectious Disease"/>
            <person name="Wu L."/>
            <person name="Ma J."/>
        </authorList>
    </citation>
    <scope>NUCLEOTIDE SEQUENCE [LARGE SCALE GENOMIC DNA]</scope>
    <source>
        <strain evidence="2">JCM 9371</strain>
    </source>
</reference>